<sequence length="308" mass="32362">MDTAEASYDRLIDDAAALYEQGQSATALQLMDSVETELGAELEPWSAELAHLRACLLGTLGRTDDALQVLVTASDAGGWWHEQILTEDDDLAALQDLPAFREIVRTSRERRKSDPVAPLIELPAAGRPVVRVVVALHGAGLRAGHAAREWAGVLEDGAALVCVESSQLMSPMYRTWPDRAKAAEDIAAALEYLPAELRGLPMIAAGFSAGGRAALDWALTGQPVPVAGVVVLGPALRELPETAHSALSPAVVLIGTDDELVEVVDEATGQLEAFGLTIVKLPGLGHEFPADFGPLRDAISGASTAKGA</sequence>
<dbReference type="EMBL" id="SNWQ01000001">
    <property type="protein sequence ID" value="TDO54943.1"/>
    <property type="molecule type" value="Genomic_DNA"/>
</dbReference>
<feature type="domain" description="BCE-2095-like N-terminal" evidence="1">
    <location>
        <begin position="8"/>
        <end position="112"/>
    </location>
</feature>
<dbReference type="InterPro" id="IPR029058">
    <property type="entry name" value="AB_hydrolase_fold"/>
</dbReference>
<dbReference type="Gene3D" id="3.40.50.1820">
    <property type="entry name" value="alpha/beta hydrolase"/>
    <property type="match status" value="1"/>
</dbReference>
<comment type="caution">
    <text evidence="2">The sequence shown here is derived from an EMBL/GenBank/DDBJ whole genome shotgun (WGS) entry which is preliminary data.</text>
</comment>
<dbReference type="Proteomes" id="UP000295388">
    <property type="component" value="Unassembled WGS sequence"/>
</dbReference>
<dbReference type="SUPFAM" id="SSF53474">
    <property type="entry name" value="alpha/beta-Hydrolases"/>
    <property type="match status" value="1"/>
</dbReference>
<dbReference type="AlphaFoldDB" id="A0A4R6KSY6"/>
<proteinExistence type="predicted"/>
<evidence type="ECO:0000313" key="3">
    <source>
        <dbReference type="Proteomes" id="UP000295388"/>
    </source>
</evidence>
<dbReference type="InterPro" id="IPR054527">
    <property type="entry name" value="BCE_2095-like_N"/>
</dbReference>
<reference evidence="2 3" key="1">
    <citation type="submission" date="2019-03" db="EMBL/GenBank/DDBJ databases">
        <title>Genomic Encyclopedia of Type Strains, Phase III (KMG-III): the genomes of soil and plant-associated and newly described type strains.</title>
        <authorList>
            <person name="Whitman W."/>
        </authorList>
    </citation>
    <scope>NUCLEOTIDE SEQUENCE [LARGE SCALE GENOMIC DNA]</scope>
    <source>
        <strain evidence="2 3">VKM Ac-2527</strain>
    </source>
</reference>
<organism evidence="2 3">
    <name type="scientific">Kribbella caucasensis</name>
    <dbReference type="NCBI Taxonomy" id="2512215"/>
    <lineage>
        <taxon>Bacteria</taxon>
        <taxon>Bacillati</taxon>
        <taxon>Actinomycetota</taxon>
        <taxon>Actinomycetes</taxon>
        <taxon>Propionibacteriales</taxon>
        <taxon>Kribbellaceae</taxon>
        <taxon>Kribbella</taxon>
    </lineage>
</organism>
<dbReference type="Pfam" id="PF22316">
    <property type="entry name" value="ABhydrolase-like_N"/>
    <property type="match status" value="1"/>
</dbReference>
<dbReference type="RefSeq" id="WP_133798464.1">
    <property type="nucleotide sequence ID" value="NZ_SNWQ01000001.1"/>
</dbReference>
<gene>
    <name evidence="2" type="ORF">EV643_101736</name>
</gene>
<evidence type="ECO:0000313" key="2">
    <source>
        <dbReference type="EMBL" id="TDO54943.1"/>
    </source>
</evidence>
<name>A0A4R6KSY6_9ACTN</name>
<evidence type="ECO:0000259" key="1">
    <source>
        <dbReference type="Pfam" id="PF22316"/>
    </source>
</evidence>
<dbReference type="OrthoDB" id="4334992at2"/>
<keyword evidence="3" id="KW-1185">Reference proteome</keyword>
<protein>
    <submittedName>
        <fullName evidence="2">Putative esterase</fullName>
    </submittedName>
</protein>
<accession>A0A4R6KSY6</accession>